<dbReference type="NCBIfam" id="NF045774">
    <property type="entry name" value="cytochro_C551"/>
    <property type="match status" value="1"/>
</dbReference>
<dbReference type="InterPro" id="IPR054782">
    <property type="entry name" value="Cytochro_C551"/>
</dbReference>
<dbReference type="InterPro" id="IPR036909">
    <property type="entry name" value="Cyt_c-like_dom_sf"/>
</dbReference>
<feature type="binding site" description="axial binding residue" evidence="7">
    <location>
        <position position="86"/>
    </location>
    <ligand>
        <name>heme c</name>
        <dbReference type="ChEBI" id="CHEBI:61717"/>
    </ligand>
    <ligandPart>
        <name>Fe</name>
        <dbReference type="ChEBI" id="CHEBI:18248"/>
    </ligandPart>
</feature>
<dbReference type="InterPro" id="IPR009056">
    <property type="entry name" value="Cyt_c-like_dom"/>
</dbReference>
<feature type="domain" description="Cytochrome c" evidence="9">
    <location>
        <begin position="34"/>
        <end position="107"/>
    </location>
</feature>
<proteinExistence type="predicted"/>
<keyword evidence="11" id="KW-1185">Reference proteome</keyword>
<evidence type="ECO:0000313" key="11">
    <source>
        <dbReference type="Proteomes" id="UP000234748"/>
    </source>
</evidence>
<feature type="binding site" description="covalent" evidence="6">
    <location>
        <position position="50"/>
    </location>
    <ligand>
        <name>heme c</name>
        <dbReference type="ChEBI" id="CHEBI:61717"/>
    </ligand>
</feature>
<dbReference type="OrthoDB" id="7933886at2"/>
<evidence type="ECO:0000256" key="3">
    <source>
        <dbReference type="ARBA" id="ARBA00022723"/>
    </source>
</evidence>
<keyword evidence="8" id="KW-0732">Signal</keyword>
<evidence type="ECO:0000256" key="7">
    <source>
        <dbReference type="PIRSR" id="PIRSR000025-2"/>
    </source>
</evidence>
<feature type="signal peptide" evidence="8">
    <location>
        <begin position="1"/>
        <end position="17"/>
    </location>
</feature>
<keyword evidence="2 6" id="KW-0349">Heme</keyword>
<evidence type="ECO:0000256" key="8">
    <source>
        <dbReference type="SAM" id="SignalP"/>
    </source>
</evidence>
<evidence type="ECO:0000256" key="1">
    <source>
        <dbReference type="ARBA" id="ARBA00022448"/>
    </source>
</evidence>
<dbReference type="EMBL" id="PGUY01000013">
    <property type="protein sequence ID" value="PLT31088.1"/>
    <property type="molecule type" value="Genomic_DNA"/>
</dbReference>
<keyword evidence="4" id="KW-0249">Electron transport</keyword>
<evidence type="ECO:0000256" key="5">
    <source>
        <dbReference type="ARBA" id="ARBA00023004"/>
    </source>
</evidence>
<protein>
    <submittedName>
        <fullName evidence="10">Cytochrome C551</fullName>
    </submittedName>
</protein>
<dbReference type="GO" id="GO:0009055">
    <property type="term" value="F:electron transfer activity"/>
    <property type="evidence" value="ECO:0007669"/>
    <property type="project" value="InterPro"/>
</dbReference>
<accession>A0A2N5M9Q4</accession>
<sequence length="107" mass="11048">MKRKFAMLLLGTSLALAACGNDNSGEKDSKDAGSVASSGEKLYQKNCSSCHGGNLEGGFGPKLTNVGATYSEDEIGNIIKNGKGQMPPNIVKGDDAKAVADWLAGKK</sequence>
<dbReference type="Pfam" id="PF13442">
    <property type="entry name" value="Cytochrome_CBB3"/>
    <property type="match status" value="1"/>
</dbReference>
<dbReference type="GO" id="GO:0016020">
    <property type="term" value="C:membrane"/>
    <property type="evidence" value="ECO:0007669"/>
    <property type="project" value="InterPro"/>
</dbReference>
<dbReference type="SUPFAM" id="SSF46626">
    <property type="entry name" value="Cytochrome c"/>
    <property type="match status" value="1"/>
</dbReference>
<gene>
    <name evidence="10" type="ORF">CUU66_04625</name>
</gene>
<dbReference type="AlphaFoldDB" id="A0A2N5M9Q4"/>
<feature type="binding site" description="axial binding residue" evidence="7">
    <location>
        <position position="51"/>
    </location>
    <ligand>
        <name>heme c</name>
        <dbReference type="ChEBI" id="CHEBI:61717"/>
    </ligand>
    <ligandPart>
        <name>Fe</name>
        <dbReference type="ChEBI" id="CHEBI:18248"/>
    </ligandPart>
</feature>
<keyword evidence="1" id="KW-0813">Transport</keyword>
<reference evidence="10 11" key="1">
    <citation type="submission" date="2017-11" db="EMBL/GenBank/DDBJ databases">
        <title>Comparitive Functional Genomics of Dry Heat Resistant strains isolated from the Viking Spacecraft.</title>
        <authorList>
            <person name="Seuylemezian A."/>
            <person name="Cooper K."/>
            <person name="Vaishampayan P."/>
        </authorList>
    </citation>
    <scope>NUCLEOTIDE SEQUENCE [LARGE SCALE GENOMIC DNA]</scope>
    <source>
        <strain evidence="10 11">V1-29</strain>
    </source>
</reference>
<dbReference type="GO" id="GO:0020037">
    <property type="term" value="F:heme binding"/>
    <property type="evidence" value="ECO:0007669"/>
    <property type="project" value="InterPro"/>
</dbReference>
<evidence type="ECO:0000256" key="2">
    <source>
        <dbReference type="ARBA" id="ARBA00022617"/>
    </source>
</evidence>
<comment type="caution">
    <text evidence="10">The sequence shown here is derived from an EMBL/GenBank/DDBJ whole genome shotgun (WGS) entry which is preliminary data.</text>
</comment>
<dbReference type="PROSITE" id="PS51257">
    <property type="entry name" value="PROKAR_LIPOPROTEIN"/>
    <property type="match status" value="1"/>
</dbReference>
<keyword evidence="3 7" id="KW-0479">Metal-binding</keyword>
<evidence type="ECO:0000256" key="4">
    <source>
        <dbReference type="ARBA" id="ARBA00022982"/>
    </source>
</evidence>
<evidence type="ECO:0000259" key="9">
    <source>
        <dbReference type="PROSITE" id="PS51007"/>
    </source>
</evidence>
<dbReference type="PANTHER" id="PTHR37823:SF3">
    <property type="entry name" value="CYTOCHROME C-551"/>
    <property type="match status" value="1"/>
</dbReference>
<dbReference type="RefSeq" id="WP_101640500.1">
    <property type="nucleotide sequence ID" value="NZ_PGUY01000013.1"/>
</dbReference>
<keyword evidence="5 7" id="KW-0408">Iron</keyword>
<dbReference type="InterPro" id="IPR012218">
    <property type="entry name" value="Cyt_c_BACSU-c550-type"/>
</dbReference>
<name>A0A2N5M9Q4_9BACI</name>
<feature type="binding site" description="covalent" evidence="6">
    <location>
        <position position="47"/>
    </location>
    <ligand>
        <name>heme c</name>
        <dbReference type="ChEBI" id="CHEBI:61717"/>
    </ligand>
</feature>
<dbReference type="PROSITE" id="PS51007">
    <property type="entry name" value="CYTC"/>
    <property type="match status" value="1"/>
</dbReference>
<dbReference type="PIRSF" id="PIRSF000025">
    <property type="entry name" value="Cytc_Bsub_c550"/>
    <property type="match status" value="1"/>
</dbReference>
<comment type="PTM">
    <text evidence="6">Binds 1 heme c group covalently per subunit.</text>
</comment>
<evidence type="ECO:0000256" key="6">
    <source>
        <dbReference type="PIRSR" id="PIRSR000025-1"/>
    </source>
</evidence>
<dbReference type="GO" id="GO:0005506">
    <property type="term" value="F:iron ion binding"/>
    <property type="evidence" value="ECO:0007669"/>
    <property type="project" value="InterPro"/>
</dbReference>
<organism evidence="10 11">
    <name type="scientific">Peribacillus deserti</name>
    <dbReference type="NCBI Taxonomy" id="673318"/>
    <lineage>
        <taxon>Bacteria</taxon>
        <taxon>Bacillati</taxon>
        <taxon>Bacillota</taxon>
        <taxon>Bacilli</taxon>
        <taxon>Bacillales</taxon>
        <taxon>Bacillaceae</taxon>
        <taxon>Peribacillus</taxon>
    </lineage>
</organism>
<dbReference type="InterPro" id="IPR051811">
    <property type="entry name" value="Cytochrome_c550/c551-like"/>
</dbReference>
<feature type="chain" id="PRO_5014898292" evidence="8">
    <location>
        <begin position="18"/>
        <end position="107"/>
    </location>
</feature>
<dbReference type="Proteomes" id="UP000234748">
    <property type="component" value="Unassembled WGS sequence"/>
</dbReference>
<dbReference type="Gene3D" id="1.10.760.10">
    <property type="entry name" value="Cytochrome c-like domain"/>
    <property type="match status" value="1"/>
</dbReference>
<evidence type="ECO:0000313" key="10">
    <source>
        <dbReference type="EMBL" id="PLT31088.1"/>
    </source>
</evidence>
<dbReference type="PANTHER" id="PTHR37823">
    <property type="entry name" value="CYTOCHROME C-553-LIKE"/>
    <property type="match status" value="1"/>
</dbReference>